<dbReference type="PANTHER" id="PTHR33116:SF78">
    <property type="entry name" value="OS12G0587133 PROTEIN"/>
    <property type="match status" value="1"/>
</dbReference>
<protein>
    <submittedName>
        <fullName evidence="3">RNA-directed DNA polymerase (Reverse transcriptase)-related family protein</fullName>
    </submittedName>
</protein>
<feature type="domain" description="Reverse transcriptase" evidence="1">
    <location>
        <begin position="1"/>
        <end position="99"/>
    </location>
</feature>
<dbReference type="EMBL" id="JAMFTS010000005">
    <property type="protein sequence ID" value="KAJ4745177.1"/>
    <property type="molecule type" value="Genomic_DNA"/>
</dbReference>
<name>A0AAV8GC04_9POAL</name>
<keyword evidence="3" id="KW-0808">Transferase</keyword>
<dbReference type="InterPro" id="IPR000477">
    <property type="entry name" value="RT_dom"/>
</dbReference>
<dbReference type="PANTHER" id="PTHR33116">
    <property type="entry name" value="REVERSE TRANSCRIPTASE ZINC-BINDING DOMAIN-CONTAINING PROTEIN-RELATED-RELATED"/>
    <property type="match status" value="1"/>
</dbReference>
<comment type="caution">
    <text evidence="3">The sequence shown here is derived from an EMBL/GenBank/DDBJ whole genome shotgun (WGS) entry which is preliminary data.</text>
</comment>
<keyword evidence="4" id="KW-1185">Reference proteome</keyword>
<evidence type="ECO:0000313" key="2">
    <source>
        <dbReference type="EMBL" id="KAJ4745177.1"/>
    </source>
</evidence>
<gene>
    <name evidence="3" type="ORF">LUZ62_052976</name>
    <name evidence="2" type="ORF">LUZ62_079582</name>
</gene>
<dbReference type="Pfam" id="PF13966">
    <property type="entry name" value="zf-RVT"/>
    <property type="match status" value="1"/>
</dbReference>
<dbReference type="GO" id="GO:0003964">
    <property type="term" value="F:RNA-directed DNA polymerase activity"/>
    <property type="evidence" value="ECO:0007669"/>
    <property type="project" value="UniProtKB-KW"/>
</dbReference>
<dbReference type="Proteomes" id="UP001140206">
    <property type="component" value="Chromosome 2"/>
</dbReference>
<dbReference type="InterPro" id="IPR026960">
    <property type="entry name" value="RVT-Znf"/>
</dbReference>
<dbReference type="EMBL" id="JAMFTS010000002">
    <property type="protein sequence ID" value="KAJ4801730.1"/>
    <property type="molecule type" value="Genomic_DNA"/>
</dbReference>
<evidence type="ECO:0000313" key="3">
    <source>
        <dbReference type="EMBL" id="KAJ4801730.1"/>
    </source>
</evidence>
<keyword evidence="3" id="KW-0695">RNA-directed DNA polymerase</keyword>
<proteinExistence type="predicted"/>
<evidence type="ECO:0000313" key="4">
    <source>
        <dbReference type="Proteomes" id="UP001140206"/>
    </source>
</evidence>
<sequence>MCQAVAVSVPFTISNRLTSPFHILQYADDTLIFCTAKGKAIQTLKLTLTLFSLCSGLKLNLAKSTFVPFNLSPIAIANIEHILLCEHSYLPLTYLGLPLTASRPTRQIFQGLIEKIDKKLAGWKSKLLSRAGRLTLVSSVLSALPIFFMSVFKLPAWVIKEIDKRRRNFLWGKGTDRGTGIPLLAWDRVCLPKDLGGLGVMNLRMMNISLMLKWLWLLVAKPSSQWSTIVHLLISSRNNTAPLTWNTLGSFFWKDLLSLRHIFTIATTTKVADGKKILFWYANWGAGHQFFFSNSTKPLNPKLTVYKALSNPAAVSPRPWQFHIHLAFSLLHSSLIANSSDSVVWNWNSTGLFSVKSAYHSLVFAGKTRFAGHALWKVKVPPTIKIFSVLLFHNRILTQDALLKRNIPFEEGCALCKQNLLETTDHLFCHCSFSVELWNRVRGFFPTQIPSILQGVQTVMIQAFDRHNSNCAIILTTIWALWLERNNRIFKREERGVNSILHWLLMQHSLFEKAC</sequence>
<dbReference type="Proteomes" id="UP001140206">
    <property type="component" value="Chromosome 5"/>
</dbReference>
<dbReference type="PROSITE" id="PS50878">
    <property type="entry name" value="RT_POL"/>
    <property type="match status" value="1"/>
</dbReference>
<reference evidence="3" key="1">
    <citation type="submission" date="2022-08" db="EMBL/GenBank/DDBJ databases">
        <authorList>
            <person name="Marques A."/>
        </authorList>
    </citation>
    <scope>NUCLEOTIDE SEQUENCE</scope>
    <source>
        <strain evidence="3">RhyPub2mFocal</strain>
        <tissue evidence="3">Leaves</tissue>
    </source>
</reference>
<organism evidence="3 4">
    <name type="scientific">Rhynchospora pubera</name>
    <dbReference type="NCBI Taxonomy" id="906938"/>
    <lineage>
        <taxon>Eukaryota</taxon>
        <taxon>Viridiplantae</taxon>
        <taxon>Streptophyta</taxon>
        <taxon>Embryophyta</taxon>
        <taxon>Tracheophyta</taxon>
        <taxon>Spermatophyta</taxon>
        <taxon>Magnoliopsida</taxon>
        <taxon>Liliopsida</taxon>
        <taxon>Poales</taxon>
        <taxon>Cyperaceae</taxon>
        <taxon>Cyperoideae</taxon>
        <taxon>Rhynchosporeae</taxon>
        <taxon>Rhynchospora</taxon>
    </lineage>
</organism>
<keyword evidence="3" id="KW-0548">Nucleotidyltransferase</keyword>
<accession>A0AAV8GC04</accession>
<dbReference type="AlphaFoldDB" id="A0AAV8GC04"/>
<evidence type="ECO:0000259" key="1">
    <source>
        <dbReference type="PROSITE" id="PS50878"/>
    </source>
</evidence>